<organism evidence="1 2">
    <name type="scientific">Streptomyces venezuelae (strain ATCC 10712 / CBS 650.69 / DSM 40230 / JCM 4526 / NBRC 13096 / PD 04745)</name>
    <dbReference type="NCBI Taxonomy" id="953739"/>
    <lineage>
        <taxon>Bacteria</taxon>
        <taxon>Bacillati</taxon>
        <taxon>Actinomycetota</taxon>
        <taxon>Actinomycetes</taxon>
        <taxon>Kitasatosporales</taxon>
        <taxon>Streptomycetaceae</taxon>
        <taxon>Streptomyces</taxon>
    </lineage>
</organism>
<sequence length="107" mass="12427">MDASAAEGFREGDVRVRGRCVEKEADHQGAVMRGRCRDMQVKGRWRPPDSVWKHRRNMSSVSKMFRWRGPIMGLLRPLEKGPERNVERAMTEQSLSKVFRQGLLPVY</sequence>
<name>F2RHS4_STRVP</name>
<dbReference type="HOGENOM" id="CLU_2208675_0_0_11"/>
<evidence type="ECO:0000313" key="1">
    <source>
        <dbReference type="EMBL" id="CCA60018.1"/>
    </source>
</evidence>
<dbReference type="AlphaFoldDB" id="F2RHS4"/>
<evidence type="ECO:0000313" key="2">
    <source>
        <dbReference type="Proteomes" id="UP000006854"/>
    </source>
</evidence>
<reference evidence="1 2" key="1">
    <citation type="journal article" date="2011" name="BMC Genomics">
        <title>Genome-wide analysis of the role of GlnR in Streptomyces venezuelae provides new insights into global nitrogen regulation in actinomycetes.</title>
        <authorList>
            <person name="Pullan S.T."/>
            <person name="Bibb M.J."/>
            <person name="Merrick M."/>
        </authorList>
    </citation>
    <scope>NUCLEOTIDE SEQUENCE [LARGE SCALE GENOMIC DNA]</scope>
    <source>
        <strain evidence="1">ATCC 10712</strain>
    </source>
</reference>
<dbReference type="EMBL" id="FR845719">
    <property type="protein sequence ID" value="CCA60018.1"/>
    <property type="molecule type" value="Genomic_DNA"/>
</dbReference>
<keyword evidence="2" id="KW-1185">Reference proteome</keyword>
<proteinExistence type="predicted"/>
<accession>F2RHS4</accession>
<protein>
    <submittedName>
        <fullName evidence="1">Uncharacterized protein</fullName>
    </submittedName>
</protein>
<dbReference type="KEGG" id="sve:SVEN_6732"/>
<dbReference type="Proteomes" id="UP000006854">
    <property type="component" value="Chromosome"/>
</dbReference>
<gene>
    <name evidence="1" type="ordered locus">SVEN_6732</name>
</gene>